<evidence type="ECO:0000313" key="2">
    <source>
        <dbReference type="EMBL" id="PWN28697.1"/>
    </source>
</evidence>
<feature type="compositionally biased region" description="Low complexity" evidence="1">
    <location>
        <begin position="529"/>
        <end position="546"/>
    </location>
</feature>
<feature type="compositionally biased region" description="Pro residues" evidence="1">
    <location>
        <begin position="221"/>
        <end position="233"/>
    </location>
</feature>
<proteinExistence type="predicted"/>
<feature type="compositionally biased region" description="Low complexity" evidence="1">
    <location>
        <begin position="644"/>
        <end position="666"/>
    </location>
</feature>
<feature type="compositionally biased region" description="Low complexity" evidence="1">
    <location>
        <begin position="158"/>
        <end position="169"/>
    </location>
</feature>
<feature type="compositionally biased region" description="Low complexity" evidence="1">
    <location>
        <begin position="565"/>
        <end position="582"/>
    </location>
</feature>
<feature type="region of interest" description="Disordered" evidence="1">
    <location>
        <begin position="93"/>
        <end position="237"/>
    </location>
</feature>
<name>A0A316UTS7_9BASI</name>
<dbReference type="OrthoDB" id="5964929at2759"/>
<feature type="compositionally biased region" description="Low complexity" evidence="1">
    <location>
        <begin position="387"/>
        <end position="420"/>
    </location>
</feature>
<keyword evidence="3" id="KW-1185">Reference proteome</keyword>
<evidence type="ECO:0008006" key="4">
    <source>
        <dbReference type="Google" id="ProtNLM"/>
    </source>
</evidence>
<protein>
    <recommendedName>
        <fullName evidence="4">SAP domain-containing protein</fullName>
    </recommendedName>
</protein>
<sequence>MRELPGDLDSLKRPALLQLCKRFGVKAVGKNADLVEKLRDCEAGEMEVDERGGEEGEDDEMDVSHCQGEWMPAAEREAGEGMQMEMEIRTMSGGIEQGSAMGEEEASLLENRASSSTAREKADQHEDQHENQDNDSPLPLPGAYFATPPRPLIKRARSSTPAATSKPSALGHLPSTSSKIAQPLPFATPKAQRCIAPLPRKSTATTTRAHAQPRPSSGLYPPLPVALPPPTPGVRPQETSIWLSPVKPVPAASPLKTATATMGTGASTSSASASAFTFTCPAPTSQTNAASADTDAKSLLLSRLNERLTTAGAEAISSFEPTMKPSASSPARLFALSRTQTQTERRFKSLHQKEMSRSGSIKDHWSLARKVRGGEQKESQHKRVKIAPSPSSSTSTGPAPQTQAPASSHSATSSSSSSSARPEPRINSHARLPAAKQRKARSSLHVAPNAGLGRRKSLVGSLKARGAGIGVGVGLARAKTVRPGEGGGHEAAAPTKKPATDATSTFTAAGRAEQPIRRFFTAEGKSVKSAPTAPAPAAGGSRTAGPGPRPGHTLQPSLKKQNAGPSTTSFRSTSSSSSSSAKPPQPQSHPSALNRTIATANAHRNPTQGQPQAQAAHRVQEARRRAAEESRARARQERARAADAGKNAGRTASGASATSGSTSRTSVVAQPLLA</sequence>
<evidence type="ECO:0000313" key="3">
    <source>
        <dbReference type="Proteomes" id="UP000245884"/>
    </source>
</evidence>
<feature type="compositionally biased region" description="Polar residues" evidence="1">
    <location>
        <begin position="554"/>
        <end position="564"/>
    </location>
</feature>
<feature type="compositionally biased region" description="Basic and acidic residues" evidence="1">
    <location>
        <begin position="618"/>
        <end position="643"/>
    </location>
</feature>
<organism evidence="2 3">
    <name type="scientific">Jaminaea rosea</name>
    <dbReference type="NCBI Taxonomy" id="1569628"/>
    <lineage>
        <taxon>Eukaryota</taxon>
        <taxon>Fungi</taxon>
        <taxon>Dikarya</taxon>
        <taxon>Basidiomycota</taxon>
        <taxon>Ustilaginomycotina</taxon>
        <taxon>Exobasidiomycetes</taxon>
        <taxon>Microstromatales</taxon>
        <taxon>Microstromatales incertae sedis</taxon>
        <taxon>Jaminaea</taxon>
    </lineage>
</organism>
<gene>
    <name evidence="2" type="ORF">BDZ90DRAFT_278133</name>
</gene>
<dbReference type="Proteomes" id="UP000245884">
    <property type="component" value="Unassembled WGS sequence"/>
</dbReference>
<dbReference type="RefSeq" id="XP_025363309.1">
    <property type="nucleotide sequence ID" value="XM_025509067.1"/>
</dbReference>
<feature type="region of interest" description="Disordered" evidence="1">
    <location>
        <begin position="480"/>
        <end position="674"/>
    </location>
</feature>
<feature type="compositionally biased region" description="Polar residues" evidence="1">
    <location>
        <begin position="593"/>
        <end position="611"/>
    </location>
</feature>
<reference evidence="2 3" key="1">
    <citation type="journal article" date="2018" name="Mol. Biol. Evol.">
        <title>Broad Genomic Sampling Reveals a Smut Pathogenic Ancestry of the Fungal Clade Ustilaginomycotina.</title>
        <authorList>
            <person name="Kijpornyongpan T."/>
            <person name="Mondo S.J."/>
            <person name="Barry K."/>
            <person name="Sandor L."/>
            <person name="Lee J."/>
            <person name="Lipzen A."/>
            <person name="Pangilinan J."/>
            <person name="LaButti K."/>
            <person name="Hainaut M."/>
            <person name="Henrissat B."/>
            <person name="Grigoriev I.V."/>
            <person name="Spatafora J.W."/>
            <person name="Aime M.C."/>
        </authorList>
    </citation>
    <scope>NUCLEOTIDE SEQUENCE [LARGE SCALE GENOMIC DNA]</scope>
    <source>
        <strain evidence="2 3">MCA 5214</strain>
    </source>
</reference>
<dbReference type="EMBL" id="KZ819664">
    <property type="protein sequence ID" value="PWN28697.1"/>
    <property type="molecule type" value="Genomic_DNA"/>
</dbReference>
<feature type="compositionally biased region" description="Low complexity" evidence="1">
    <location>
        <begin position="490"/>
        <end position="505"/>
    </location>
</feature>
<dbReference type="GeneID" id="37030890"/>
<feature type="compositionally biased region" description="Basic and acidic residues" evidence="1">
    <location>
        <begin position="118"/>
        <end position="132"/>
    </location>
</feature>
<feature type="compositionally biased region" description="Basic and acidic residues" evidence="1">
    <location>
        <begin position="343"/>
        <end position="381"/>
    </location>
</feature>
<dbReference type="AlphaFoldDB" id="A0A316UTS7"/>
<accession>A0A316UTS7</accession>
<evidence type="ECO:0000256" key="1">
    <source>
        <dbReference type="SAM" id="MobiDB-lite"/>
    </source>
</evidence>
<feature type="region of interest" description="Disordered" evidence="1">
    <location>
        <begin position="339"/>
        <end position="449"/>
    </location>
</feature>